<dbReference type="InterPro" id="IPR012318">
    <property type="entry name" value="HTH_CRP"/>
</dbReference>
<dbReference type="PANTHER" id="PTHR24567:SF68">
    <property type="entry name" value="DNA-BINDING TRANSCRIPTIONAL DUAL REGULATOR CRP"/>
    <property type="match status" value="1"/>
</dbReference>
<dbReference type="SUPFAM" id="SSF51206">
    <property type="entry name" value="cAMP-binding domain-like"/>
    <property type="match status" value="1"/>
</dbReference>
<dbReference type="Gene3D" id="2.60.120.10">
    <property type="entry name" value="Jelly Rolls"/>
    <property type="match status" value="1"/>
</dbReference>
<dbReference type="RefSeq" id="WP_019924373.1">
    <property type="nucleotide sequence ID" value="NZ_CP140152.1"/>
</dbReference>
<sequence>MPALPADHVSPAMLALAASGERRHYPRRTRFISEGDEGDAIFVILSGRVKVFASDEQGKEFLFGTYDAGTILGEMALDGQRRSASVEALTDVQCAVVPITVLRQRIADDPVFTLELIRTLIQRSRNTTTFSRRLALDSAYQRLAAMLNERAVMRDGQRVVAEALSQQAIGERIGASRDMVSKLFKELVKGEYLRHDKQQIVLLRPLPARW</sequence>
<evidence type="ECO:0000259" key="4">
    <source>
        <dbReference type="PROSITE" id="PS50042"/>
    </source>
</evidence>
<dbReference type="Proteomes" id="UP001326110">
    <property type="component" value="Chromosome"/>
</dbReference>
<dbReference type="CDD" id="cd00038">
    <property type="entry name" value="CAP_ED"/>
    <property type="match status" value="1"/>
</dbReference>
<keyword evidence="6" id="KW-1185">Reference proteome</keyword>
<dbReference type="SMART" id="SM00419">
    <property type="entry name" value="HTH_CRP"/>
    <property type="match status" value="1"/>
</dbReference>
<dbReference type="InterPro" id="IPR018490">
    <property type="entry name" value="cNMP-bd_dom_sf"/>
</dbReference>
<gene>
    <name evidence="5" type="ORF">SR858_02515</name>
</gene>
<dbReference type="EMBL" id="CP140152">
    <property type="protein sequence ID" value="WQH05223.1"/>
    <property type="molecule type" value="Genomic_DNA"/>
</dbReference>
<evidence type="ECO:0000256" key="2">
    <source>
        <dbReference type="ARBA" id="ARBA00023125"/>
    </source>
</evidence>
<keyword evidence="3" id="KW-0804">Transcription</keyword>
<evidence type="ECO:0000313" key="6">
    <source>
        <dbReference type="Proteomes" id="UP001326110"/>
    </source>
</evidence>
<dbReference type="InterPro" id="IPR036390">
    <property type="entry name" value="WH_DNA-bd_sf"/>
</dbReference>
<dbReference type="PROSITE" id="PS50042">
    <property type="entry name" value="CNMP_BINDING_3"/>
    <property type="match status" value="1"/>
</dbReference>
<dbReference type="GeneID" id="43165909"/>
<dbReference type="InterPro" id="IPR014710">
    <property type="entry name" value="RmlC-like_jellyroll"/>
</dbReference>
<evidence type="ECO:0000313" key="5">
    <source>
        <dbReference type="EMBL" id="WQH05223.1"/>
    </source>
</evidence>
<proteinExistence type="predicted"/>
<reference evidence="5 6" key="1">
    <citation type="submission" date="2023-11" db="EMBL/GenBank/DDBJ databases">
        <title>MicrobeMod: A computational toolkit for identifying prokaryotic methylation and restriction-modification with nanopore sequencing.</title>
        <authorList>
            <person name="Crits-Christoph A."/>
            <person name="Kang S.C."/>
            <person name="Lee H."/>
            <person name="Ostrov N."/>
        </authorList>
    </citation>
    <scope>NUCLEOTIDE SEQUENCE [LARGE SCALE GENOMIC DNA]</scope>
    <source>
        <strain evidence="5 6">ATCC 25935</strain>
    </source>
</reference>
<dbReference type="InterPro" id="IPR050397">
    <property type="entry name" value="Env_Response_Regulators"/>
</dbReference>
<feature type="domain" description="Cyclic nucleotide-binding" evidence="4">
    <location>
        <begin position="16"/>
        <end position="123"/>
    </location>
</feature>
<keyword evidence="1" id="KW-0805">Transcription regulation</keyword>
<protein>
    <submittedName>
        <fullName evidence="5">Crp/Fnr family transcriptional regulator</fullName>
    </submittedName>
</protein>
<keyword evidence="2" id="KW-0238">DNA-binding</keyword>
<dbReference type="SMART" id="SM00100">
    <property type="entry name" value="cNMP"/>
    <property type="match status" value="1"/>
</dbReference>
<accession>A0ABZ0Y0H1</accession>
<dbReference type="PANTHER" id="PTHR24567">
    <property type="entry name" value="CRP FAMILY TRANSCRIPTIONAL REGULATORY PROTEIN"/>
    <property type="match status" value="1"/>
</dbReference>
<dbReference type="SUPFAM" id="SSF46785">
    <property type="entry name" value="Winged helix' DNA-binding domain"/>
    <property type="match status" value="1"/>
</dbReference>
<dbReference type="InterPro" id="IPR000595">
    <property type="entry name" value="cNMP-bd_dom"/>
</dbReference>
<dbReference type="Pfam" id="PF00027">
    <property type="entry name" value="cNMP_binding"/>
    <property type="match status" value="1"/>
</dbReference>
<dbReference type="Pfam" id="PF13545">
    <property type="entry name" value="HTH_Crp_2"/>
    <property type="match status" value="1"/>
</dbReference>
<name>A0ABZ0Y0H1_9BURK</name>
<organism evidence="5 6">
    <name type="scientific">Duganella zoogloeoides</name>
    <dbReference type="NCBI Taxonomy" id="75659"/>
    <lineage>
        <taxon>Bacteria</taxon>
        <taxon>Pseudomonadati</taxon>
        <taxon>Pseudomonadota</taxon>
        <taxon>Betaproteobacteria</taxon>
        <taxon>Burkholderiales</taxon>
        <taxon>Oxalobacteraceae</taxon>
        <taxon>Telluria group</taxon>
        <taxon>Duganella</taxon>
    </lineage>
</organism>
<evidence type="ECO:0000256" key="3">
    <source>
        <dbReference type="ARBA" id="ARBA00023163"/>
    </source>
</evidence>
<evidence type="ECO:0000256" key="1">
    <source>
        <dbReference type="ARBA" id="ARBA00023015"/>
    </source>
</evidence>